<reference evidence="7" key="2">
    <citation type="submission" date="2023-06" db="EMBL/GenBank/DDBJ databases">
        <authorList>
            <consortium name="Lawrence Berkeley National Laboratory"/>
            <person name="Mondo S.J."/>
            <person name="Hensen N."/>
            <person name="Bonometti L."/>
            <person name="Westerberg I."/>
            <person name="Brannstrom I.O."/>
            <person name="Guillou S."/>
            <person name="Cros-Aarteil S."/>
            <person name="Calhoun S."/>
            <person name="Haridas S."/>
            <person name="Kuo A."/>
            <person name="Pangilinan J."/>
            <person name="Riley R."/>
            <person name="Labutti K."/>
            <person name="Andreopoulos B."/>
            <person name="Lipzen A."/>
            <person name="Chen C."/>
            <person name="Yanf M."/>
            <person name="Daum C."/>
            <person name="Ng V."/>
            <person name="Clum A."/>
            <person name="Steindorff A."/>
            <person name="Ohm R."/>
            <person name="Martin F."/>
            <person name="Silar P."/>
            <person name="Natvig D."/>
            <person name="Lalanne C."/>
            <person name="Gautier V."/>
            <person name="Ament-Velasquez S.L."/>
            <person name="Kruys A."/>
            <person name="Hutchinson M.I."/>
            <person name="Powell A.J."/>
            <person name="Barry K."/>
            <person name="Miller A.N."/>
            <person name="Grigoriev I.V."/>
            <person name="Debuchy R."/>
            <person name="Gladieux P."/>
            <person name="Thoren M.H."/>
            <person name="Johannesson H."/>
        </authorList>
    </citation>
    <scope>NUCLEOTIDE SEQUENCE</scope>
    <source>
        <strain evidence="7">CBS 626.80</strain>
    </source>
</reference>
<keyword evidence="8" id="KW-1185">Reference proteome</keyword>
<comment type="caution">
    <text evidence="7">The sequence shown here is derived from an EMBL/GenBank/DDBJ whole genome shotgun (WGS) entry which is preliminary data.</text>
</comment>
<proteinExistence type="inferred from homology"/>
<dbReference type="PANTHER" id="PTHR46720">
    <property type="entry name" value="HYDROXYLASE, PUTATIVE (AFU_ORTHOLOGUE AFUA_3G01460)-RELATED"/>
    <property type="match status" value="1"/>
</dbReference>
<evidence type="ECO:0000256" key="2">
    <source>
        <dbReference type="ARBA" id="ARBA00022630"/>
    </source>
</evidence>
<dbReference type="GO" id="GO:0044550">
    <property type="term" value="P:secondary metabolite biosynthetic process"/>
    <property type="evidence" value="ECO:0007669"/>
    <property type="project" value="TreeGrafter"/>
</dbReference>
<dbReference type="PRINTS" id="PR00420">
    <property type="entry name" value="RNGMNOXGNASE"/>
</dbReference>
<evidence type="ECO:0000256" key="3">
    <source>
        <dbReference type="ARBA" id="ARBA00022827"/>
    </source>
</evidence>
<keyword evidence="2" id="KW-0285">Flavoprotein</keyword>
<keyword evidence="3" id="KW-0274">FAD</keyword>
<evidence type="ECO:0000313" key="7">
    <source>
        <dbReference type="EMBL" id="KAK3949627.1"/>
    </source>
</evidence>
<evidence type="ECO:0000256" key="5">
    <source>
        <dbReference type="SAM" id="MobiDB-lite"/>
    </source>
</evidence>
<dbReference type="Proteomes" id="UP001303222">
    <property type="component" value="Unassembled WGS sequence"/>
</dbReference>
<feature type="compositionally biased region" description="Acidic residues" evidence="5">
    <location>
        <begin position="629"/>
        <end position="648"/>
    </location>
</feature>
<dbReference type="PANTHER" id="PTHR46720:SF3">
    <property type="entry name" value="FAD-BINDING DOMAIN-CONTAINING PROTEIN-RELATED"/>
    <property type="match status" value="1"/>
</dbReference>
<dbReference type="GO" id="GO:0016491">
    <property type="term" value="F:oxidoreductase activity"/>
    <property type="evidence" value="ECO:0007669"/>
    <property type="project" value="UniProtKB-KW"/>
</dbReference>
<name>A0AAN6NPH9_9PEZI</name>
<accession>A0AAN6NPH9</accession>
<keyword evidence="4" id="KW-0560">Oxidoreductase</keyword>
<feature type="compositionally biased region" description="Acidic residues" evidence="5">
    <location>
        <begin position="661"/>
        <end position="687"/>
    </location>
</feature>
<reference evidence="7" key="1">
    <citation type="journal article" date="2023" name="Mol. Phylogenet. Evol.">
        <title>Genome-scale phylogeny and comparative genomics of the fungal order Sordariales.</title>
        <authorList>
            <person name="Hensen N."/>
            <person name="Bonometti L."/>
            <person name="Westerberg I."/>
            <person name="Brannstrom I.O."/>
            <person name="Guillou S."/>
            <person name="Cros-Aarteil S."/>
            <person name="Calhoun S."/>
            <person name="Haridas S."/>
            <person name="Kuo A."/>
            <person name="Mondo S."/>
            <person name="Pangilinan J."/>
            <person name="Riley R."/>
            <person name="LaButti K."/>
            <person name="Andreopoulos B."/>
            <person name="Lipzen A."/>
            <person name="Chen C."/>
            <person name="Yan M."/>
            <person name="Daum C."/>
            <person name="Ng V."/>
            <person name="Clum A."/>
            <person name="Steindorff A."/>
            <person name="Ohm R.A."/>
            <person name="Martin F."/>
            <person name="Silar P."/>
            <person name="Natvig D.O."/>
            <person name="Lalanne C."/>
            <person name="Gautier V."/>
            <person name="Ament-Velasquez S.L."/>
            <person name="Kruys A."/>
            <person name="Hutchinson M.I."/>
            <person name="Powell A.J."/>
            <person name="Barry K."/>
            <person name="Miller A.N."/>
            <person name="Grigoriev I.V."/>
            <person name="Debuchy R."/>
            <person name="Gladieux P."/>
            <person name="Hiltunen Thoren M."/>
            <person name="Johannesson H."/>
        </authorList>
    </citation>
    <scope>NUCLEOTIDE SEQUENCE</scope>
    <source>
        <strain evidence="7">CBS 626.80</strain>
    </source>
</reference>
<evidence type="ECO:0000256" key="1">
    <source>
        <dbReference type="ARBA" id="ARBA00007992"/>
    </source>
</evidence>
<dbReference type="InterPro" id="IPR036188">
    <property type="entry name" value="FAD/NAD-bd_sf"/>
</dbReference>
<evidence type="ECO:0000313" key="8">
    <source>
        <dbReference type="Proteomes" id="UP001303222"/>
    </source>
</evidence>
<dbReference type="Gene3D" id="3.50.50.60">
    <property type="entry name" value="FAD/NAD(P)-binding domain"/>
    <property type="match status" value="2"/>
</dbReference>
<feature type="region of interest" description="Disordered" evidence="5">
    <location>
        <begin position="574"/>
        <end position="593"/>
    </location>
</feature>
<dbReference type="InterPro" id="IPR002938">
    <property type="entry name" value="FAD-bd"/>
</dbReference>
<evidence type="ECO:0000259" key="6">
    <source>
        <dbReference type="Pfam" id="PF01494"/>
    </source>
</evidence>
<feature type="region of interest" description="Disordered" evidence="5">
    <location>
        <begin position="623"/>
        <end position="687"/>
    </location>
</feature>
<dbReference type="Pfam" id="PF01494">
    <property type="entry name" value="FAD_binding_3"/>
    <property type="match status" value="1"/>
</dbReference>
<organism evidence="7 8">
    <name type="scientific">Pseudoneurospora amorphoporcata</name>
    <dbReference type="NCBI Taxonomy" id="241081"/>
    <lineage>
        <taxon>Eukaryota</taxon>
        <taxon>Fungi</taxon>
        <taxon>Dikarya</taxon>
        <taxon>Ascomycota</taxon>
        <taxon>Pezizomycotina</taxon>
        <taxon>Sordariomycetes</taxon>
        <taxon>Sordariomycetidae</taxon>
        <taxon>Sordariales</taxon>
        <taxon>Sordariaceae</taxon>
        <taxon>Pseudoneurospora</taxon>
    </lineage>
</organism>
<sequence>MDALASEPSVCSSGQRQPIKVAIIGGGLCGVALAVGLLEYKHIDYHIYEKVNRYSDVGAGLSLHKNAIGAMKLINPELIKAYQQKAVDIGEDDQEMATEVILAAGRHKGLKVGELGRANGRKSVSRADLLKGFLDLVPKENISLGKQVVKIWETHHGSERSTTDSVAPYAEDSAEYDHPIHVEFADGSRAHADVLIGCDGIHSSVRSYLLGENHPATKPKNKDRWQVYRTLILTKHAIERWGIDPKLAGTVPILLGPHGHINMIPMKKGKMLSAGVAVCGAARSEAVIGPYSVPSSSPSSSPIVPLTPPPDTEGGIVPWMWLAALNNTAVGDLFSSTNRTDLSTRANRSRAPSPADSSQDPPAYQAPPPNPPTVQGAPLLNPYLYRNYTIEAQKIVCMIANDISASWAVADHDHAPYYARRCVAMAGDAAHAALPFAGNGAAQALEDAAVLTHLLRKICTADQAKAALWAYENVRKERSQKAVEIAREYGRVYSFSPVQHDGKWVKLHEKPEVMMAWFRKQAAFTNEFDVKLQNVRAERMFVTEMERRARAMARLSEERVEGGRVTRTLPEMRTEEVKNETASTAPTMGEGTLPRSEWESLETLRAGEEDKNEEREECGHVKVEVREVENDDDGERVEREDANDDDDMHDVQSIASMGQDSDYDFVNDYLDDADDELEDEEEDGSDL</sequence>
<feature type="compositionally biased region" description="Low complexity" evidence="5">
    <location>
        <begin position="345"/>
        <end position="363"/>
    </location>
</feature>
<comment type="similarity">
    <text evidence="1">Belongs to the paxM FAD-dependent monooxygenase family.</text>
</comment>
<dbReference type="InterPro" id="IPR051104">
    <property type="entry name" value="FAD_monoxygenase"/>
</dbReference>
<feature type="domain" description="FAD-binding" evidence="6">
    <location>
        <begin position="420"/>
        <end position="484"/>
    </location>
</feature>
<gene>
    <name evidence="7" type="ORF">QBC32DRAFT_326846</name>
</gene>
<dbReference type="SUPFAM" id="SSF51905">
    <property type="entry name" value="FAD/NAD(P)-binding domain"/>
    <property type="match status" value="1"/>
</dbReference>
<dbReference type="EMBL" id="MU859207">
    <property type="protein sequence ID" value="KAK3949627.1"/>
    <property type="molecule type" value="Genomic_DNA"/>
</dbReference>
<feature type="region of interest" description="Disordered" evidence="5">
    <location>
        <begin position="340"/>
        <end position="375"/>
    </location>
</feature>
<dbReference type="AlphaFoldDB" id="A0AAN6NPH9"/>
<dbReference type="GO" id="GO:0071949">
    <property type="term" value="F:FAD binding"/>
    <property type="evidence" value="ECO:0007669"/>
    <property type="project" value="InterPro"/>
</dbReference>
<evidence type="ECO:0000256" key="4">
    <source>
        <dbReference type="ARBA" id="ARBA00023002"/>
    </source>
</evidence>
<protein>
    <recommendedName>
        <fullName evidence="6">FAD-binding domain-containing protein</fullName>
    </recommendedName>
</protein>